<protein>
    <submittedName>
        <fullName evidence="2">Discoidin domain receptor ddr1</fullName>
    </submittedName>
</protein>
<name>A0AAV4X0X8_CAEEX</name>
<dbReference type="AlphaFoldDB" id="A0AAV4X0X8"/>
<evidence type="ECO:0000313" key="3">
    <source>
        <dbReference type="Proteomes" id="UP001054945"/>
    </source>
</evidence>
<proteinExistence type="predicted"/>
<dbReference type="EMBL" id="BPLR01017105">
    <property type="protein sequence ID" value="GIY88810.1"/>
    <property type="molecule type" value="Genomic_DNA"/>
</dbReference>
<dbReference type="PROSITE" id="PS50022">
    <property type="entry name" value="FA58C_3"/>
    <property type="match status" value="1"/>
</dbReference>
<accession>A0AAV4X0X8</accession>
<evidence type="ECO:0000313" key="2">
    <source>
        <dbReference type="EMBL" id="GIY88810.1"/>
    </source>
</evidence>
<evidence type="ECO:0000259" key="1">
    <source>
        <dbReference type="PROSITE" id="PS50022"/>
    </source>
</evidence>
<dbReference type="InterPro" id="IPR000421">
    <property type="entry name" value="FA58C"/>
</dbReference>
<comment type="caution">
    <text evidence="2">The sequence shown here is derived from an EMBL/GenBank/DDBJ whole genome shotgun (WGS) entry which is preliminary data.</text>
</comment>
<organism evidence="2 3">
    <name type="scientific">Caerostris extrusa</name>
    <name type="common">Bark spider</name>
    <name type="synonym">Caerostris bankana</name>
    <dbReference type="NCBI Taxonomy" id="172846"/>
    <lineage>
        <taxon>Eukaryota</taxon>
        <taxon>Metazoa</taxon>
        <taxon>Ecdysozoa</taxon>
        <taxon>Arthropoda</taxon>
        <taxon>Chelicerata</taxon>
        <taxon>Arachnida</taxon>
        <taxon>Araneae</taxon>
        <taxon>Araneomorphae</taxon>
        <taxon>Entelegynae</taxon>
        <taxon>Araneoidea</taxon>
        <taxon>Araneidae</taxon>
        <taxon>Caerostris</taxon>
    </lineage>
</organism>
<dbReference type="SUPFAM" id="SSF49785">
    <property type="entry name" value="Galactose-binding domain-like"/>
    <property type="match status" value="1"/>
</dbReference>
<reference evidence="2 3" key="1">
    <citation type="submission" date="2021-06" db="EMBL/GenBank/DDBJ databases">
        <title>Caerostris extrusa draft genome.</title>
        <authorList>
            <person name="Kono N."/>
            <person name="Arakawa K."/>
        </authorList>
    </citation>
    <scope>NUCLEOTIDE SEQUENCE [LARGE SCALE GENOMIC DNA]</scope>
</reference>
<dbReference type="Gene3D" id="2.60.120.260">
    <property type="entry name" value="Galactose-binding domain-like"/>
    <property type="match status" value="1"/>
</dbReference>
<feature type="domain" description="F5/8 type C" evidence="1">
    <location>
        <begin position="195"/>
        <end position="340"/>
    </location>
</feature>
<dbReference type="Pfam" id="PF00754">
    <property type="entry name" value="F5_F8_type_C"/>
    <property type="match status" value="1"/>
</dbReference>
<gene>
    <name evidence="2" type="ORF">CEXT_438701</name>
</gene>
<keyword evidence="3" id="KW-1185">Reference proteome</keyword>
<sequence>MTWPSNAQDERPKHSNKWLFLPSGLSHKMNMAQEGDDDLTIEVLVEMTDHPLTEHEQTFPLRFIAEVGKAVADIEQPMQVVRDGQERADLDVRILVDNKKPYQSGERINVTVSVVHKTESTAEPINATVRLYLPPYVEFDSKVFNNATTVGTVSFITEYGGLDIVIPQFLFSDSATITVSLLADPRNERGFGRECYNSLGLYSNKKVYKCQFSASSAAKRETGPSYSRSGGKGWSPALRLGPYKPYLQIDFLRTTRVSKLEFIKVDNTRSVTKYRLQYSHTGSDWLYANEITELTYKKNKAFDILEKPVQTRFVRVVLEEVDRENEDSQYIVLKMEMYGCYIGEKSPSVTCAKTDPTWYSDDKRVWSVSPLSTREAPGKCICFWTVLPKSIGGVLGWDKKTGRTFAFDKRKRAHVGSDDGMTWIAVDDLEVNNTVIRKTFYRSQPVPAFTTEDISFLETKTGRWEASFDGLMYEGKPDPRARWSRCCKLGK</sequence>
<dbReference type="Proteomes" id="UP001054945">
    <property type="component" value="Unassembled WGS sequence"/>
</dbReference>
<dbReference type="PANTHER" id="PTHR24543:SF291">
    <property type="entry name" value="SMOKE ALARM, ISOFORM D"/>
    <property type="match status" value="1"/>
</dbReference>
<dbReference type="InterPro" id="IPR008979">
    <property type="entry name" value="Galactose-bd-like_sf"/>
</dbReference>
<dbReference type="PANTHER" id="PTHR24543">
    <property type="entry name" value="MULTICOPPER OXIDASE-RELATED"/>
    <property type="match status" value="1"/>
</dbReference>
<keyword evidence="2" id="KW-0675">Receptor</keyword>